<evidence type="ECO:0000313" key="2">
    <source>
        <dbReference type="EMBL" id="ESP04664.1"/>
    </source>
</evidence>
<dbReference type="AlphaFoldDB" id="V4AKE2"/>
<evidence type="ECO:0000313" key="3">
    <source>
        <dbReference type="Proteomes" id="UP000030746"/>
    </source>
</evidence>
<dbReference type="EMBL" id="KB199661">
    <property type="protein sequence ID" value="ESP04664.1"/>
    <property type="molecule type" value="Genomic_DNA"/>
</dbReference>
<feature type="signal peptide" evidence="1">
    <location>
        <begin position="1"/>
        <end position="21"/>
    </location>
</feature>
<name>V4AKE2_LOTGI</name>
<accession>V4AKE2</accession>
<dbReference type="KEGG" id="lgi:LOTGIDRAFT_176992"/>
<keyword evidence="1" id="KW-0732">Signal</keyword>
<dbReference type="CTD" id="20244126"/>
<protein>
    <submittedName>
        <fullName evidence="2">Uncharacterized protein</fullName>
    </submittedName>
</protein>
<proteinExistence type="predicted"/>
<gene>
    <name evidence="2" type="ORF">LOTGIDRAFT_176992</name>
</gene>
<reference evidence="2 3" key="1">
    <citation type="journal article" date="2013" name="Nature">
        <title>Insights into bilaterian evolution from three spiralian genomes.</title>
        <authorList>
            <person name="Simakov O."/>
            <person name="Marletaz F."/>
            <person name="Cho S.J."/>
            <person name="Edsinger-Gonzales E."/>
            <person name="Havlak P."/>
            <person name="Hellsten U."/>
            <person name="Kuo D.H."/>
            <person name="Larsson T."/>
            <person name="Lv J."/>
            <person name="Arendt D."/>
            <person name="Savage R."/>
            <person name="Osoegawa K."/>
            <person name="de Jong P."/>
            <person name="Grimwood J."/>
            <person name="Chapman J.A."/>
            <person name="Shapiro H."/>
            <person name="Aerts A."/>
            <person name="Otillar R.P."/>
            <person name="Terry A.Y."/>
            <person name="Boore J.L."/>
            <person name="Grigoriev I.V."/>
            <person name="Lindberg D.R."/>
            <person name="Seaver E.C."/>
            <person name="Weisblat D.A."/>
            <person name="Putnam N.H."/>
            <person name="Rokhsar D.S."/>
        </authorList>
    </citation>
    <scope>NUCLEOTIDE SEQUENCE [LARGE SCALE GENOMIC DNA]</scope>
</reference>
<keyword evidence="3" id="KW-1185">Reference proteome</keyword>
<feature type="chain" id="PRO_5004716943" evidence="1">
    <location>
        <begin position="22"/>
        <end position="164"/>
    </location>
</feature>
<dbReference type="GeneID" id="20244126"/>
<dbReference type="Proteomes" id="UP000030746">
    <property type="component" value="Unassembled WGS sequence"/>
</dbReference>
<sequence>MKCVAIFAVAMVMVMTPESEALLNLLNGGGGNGGLLGGVLGNNGLLGGILGSNGLLGGLLGQNGLVGGLLGSNGLIGGVLGGNKDSVEASANVLAKLNAIISDGVATKAELGAALGISGAGLDGLIADIDINACVLLLAQNTRINPNTLIVHWVTAFLLLIGQL</sequence>
<dbReference type="RefSeq" id="XP_009044649.1">
    <property type="nucleotide sequence ID" value="XM_009046401.1"/>
</dbReference>
<organism evidence="2 3">
    <name type="scientific">Lottia gigantea</name>
    <name type="common">Giant owl limpet</name>
    <dbReference type="NCBI Taxonomy" id="225164"/>
    <lineage>
        <taxon>Eukaryota</taxon>
        <taxon>Metazoa</taxon>
        <taxon>Spiralia</taxon>
        <taxon>Lophotrochozoa</taxon>
        <taxon>Mollusca</taxon>
        <taxon>Gastropoda</taxon>
        <taxon>Patellogastropoda</taxon>
        <taxon>Lottioidea</taxon>
        <taxon>Lottiidae</taxon>
        <taxon>Lottia</taxon>
    </lineage>
</organism>
<evidence type="ECO:0000256" key="1">
    <source>
        <dbReference type="SAM" id="SignalP"/>
    </source>
</evidence>